<proteinExistence type="predicted"/>
<name>A0A482T6U6_9EURY</name>
<gene>
    <name evidence="1" type="ORF">ELS19_17265</name>
</gene>
<dbReference type="GO" id="GO:0005524">
    <property type="term" value="F:ATP binding"/>
    <property type="evidence" value="ECO:0007669"/>
    <property type="project" value="UniProtKB-KW"/>
</dbReference>
<protein>
    <submittedName>
        <fullName evidence="1">ATP-binding protein</fullName>
    </submittedName>
</protein>
<keyword evidence="1" id="KW-0067">ATP-binding</keyword>
<comment type="caution">
    <text evidence="1">The sequence shown here is derived from an EMBL/GenBank/DDBJ whole genome shotgun (WGS) entry which is preliminary data.</text>
</comment>
<evidence type="ECO:0000313" key="1">
    <source>
        <dbReference type="EMBL" id="RYJ08305.1"/>
    </source>
</evidence>
<keyword evidence="1" id="KW-0547">Nucleotide-binding</keyword>
<dbReference type="Proteomes" id="UP000294028">
    <property type="component" value="Unassembled WGS sequence"/>
</dbReference>
<dbReference type="RefSeq" id="WP_129786178.1">
    <property type="nucleotide sequence ID" value="NZ_RZHH01000003.1"/>
</dbReference>
<dbReference type="Pfam" id="PF13589">
    <property type="entry name" value="HATPase_c_3"/>
    <property type="match status" value="1"/>
</dbReference>
<dbReference type="EMBL" id="RZHH01000003">
    <property type="protein sequence ID" value="RYJ08305.1"/>
    <property type="molecule type" value="Genomic_DNA"/>
</dbReference>
<dbReference type="InterPro" id="IPR036890">
    <property type="entry name" value="HATPase_C_sf"/>
</dbReference>
<dbReference type="SUPFAM" id="SSF55874">
    <property type="entry name" value="ATPase domain of HSP90 chaperone/DNA topoisomerase II/histidine kinase"/>
    <property type="match status" value="1"/>
</dbReference>
<reference evidence="1 2" key="1">
    <citation type="submission" date="2018-12" db="EMBL/GenBank/DDBJ databases">
        <title>Genome analysis provides insights into bioremediation potentialities of Halogeometricum borinquense strain N11.</title>
        <authorList>
            <person name="Najjari A."/>
            <person name="Youssef N."/>
            <person name="Fhoula I."/>
            <person name="Ben Dhia O."/>
            <person name="Mahjoubi M."/>
            <person name="Ouzari H.I."/>
            <person name="Cherif A."/>
        </authorList>
    </citation>
    <scope>NUCLEOTIDE SEQUENCE [LARGE SCALE GENOMIC DNA]</scope>
    <source>
        <strain evidence="1 2">N11</strain>
    </source>
</reference>
<dbReference type="AlphaFoldDB" id="A0A482T6U6"/>
<sequence>MKNTQSFKPKVNEIQEFLEVASDFESPYELIREALSNSYDAQAIEMTISISLLEDGRTKITLTDDGHGMGVRDLESFFDLGNSRKSTGIGYKGHGTKIYYKSDHVRVTTVHEGNEYTAAMDNPWEKLNDGILPDYTVKRTNSEEEEGTKIEIIGFRAGRGFDPQKLTYNRLSNYINWKTIGGSLAHQFDPESSEMDITIELSDEIDSSEARITQSNKFRFPEEKLKPDSETPDEVESLCKHYQPQTITRTVDGRTVEIQIAGFVAGRQAREQLPTHGRHSTQFGVWLAKDHIKVEQINETISSDNQYLHFFFVANCPQLELTANRERVRNKADPIYDEVVSEVEWHMTKVAQSEWYRQYEELRRHVARKQAAASQSASLEERKQQLTLQGNPVPTNTAELLVQYTNHSDDNAANIVSITQDSDVNVILQEDDELVGASATPLLHSFFVDEKTLEGVDRFICWSLGDLDYLRELERTDYVGREFEIQFKKNNVVCIVDGTQIPVTVVQDLTAETHPN</sequence>
<evidence type="ECO:0000313" key="2">
    <source>
        <dbReference type="Proteomes" id="UP000294028"/>
    </source>
</evidence>
<dbReference type="Gene3D" id="3.30.565.10">
    <property type="entry name" value="Histidine kinase-like ATPase, C-terminal domain"/>
    <property type="match status" value="1"/>
</dbReference>
<accession>A0A482T6U6</accession>
<organism evidence="1 2">
    <name type="scientific">Halogeometricum borinquense</name>
    <dbReference type="NCBI Taxonomy" id="60847"/>
    <lineage>
        <taxon>Archaea</taxon>
        <taxon>Methanobacteriati</taxon>
        <taxon>Methanobacteriota</taxon>
        <taxon>Stenosarchaea group</taxon>
        <taxon>Halobacteria</taxon>
        <taxon>Halobacteriales</taxon>
        <taxon>Haloferacaceae</taxon>
        <taxon>Halogeometricum</taxon>
    </lineage>
</organism>